<dbReference type="Proteomes" id="UP001501772">
    <property type="component" value="Unassembled WGS sequence"/>
</dbReference>
<evidence type="ECO:0000313" key="1">
    <source>
        <dbReference type="EMBL" id="GAA4200032.1"/>
    </source>
</evidence>
<dbReference type="EMBL" id="BAABBY010000002">
    <property type="protein sequence ID" value="GAA4200032.1"/>
    <property type="molecule type" value="Genomic_DNA"/>
</dbReference>
<keyword evidence="2" id="KW-1185">Reference proteome</keyword>
<evidence type="ECO:0000313" key="2">
    <source>
        <dbReference type="Proteomes" id="UP001501772"/>
    </source>
</evidence>
<gene>
    <name evidence="1" type="ORF">GCM10022289_11290</name>
</gene>
<proteinExistence type="predicted"/>
<name>A0ABP8B7W4_9SPHI</name>
<dbReference type="Pfam" id="PF14328">
    <property type="entry name" value="DUF4385"/>
    <property type="match status" value="1"/>
</dbReference>
<dbReference type="RefSeq" id="WP_344850188.1">
    <property type="nucleotide sequence ID" value="NZ_BAABBY010000002.1"/>
</dbReference>
<comment type="caution">
    <text evidence="1">The sequence shown here is derived from an EMBL/GenBank/DDBJ whole genome shotgun (WGS) entry which is preliminary data.</text>
</comment>
<accession>A0ABP8B7W4</accession>
<reference evidence="2" key="1">
    <citation type="journal article" date="2019" name="Int. J. Syst. Evol. Microbiol.">
        <title>The Global Catalogue of Microorganisms (GCM) 10K type strain sequencing project: providing services to taxonomists for standard genome sequencing and annotation.</title>
        <authorList>
            <consortium name="The Broad Institute Genomics Platform"/>
            <consortium name="The Broad Institute Genome Sequencing Center for Infectious Disease"/>
            <person name="Wu L."/>
            <person name="Ma J."/>
        </authorList>
    </citation>
    <scope>NUCLEOTIDE SEQUENCE [LARGE SCALE GENOMIC DNA]</scope>
    <source>
        <strain evidence="2">JCM 17626</strain>
    </source>
</reference>
<organism evidence="1 2">
    <name type="scientific">Pedobacter jeongneungensis</name>
    <dbReference type="NCBI Taxonomy" id="947309"/>
    <lineage>
        <taxon>Bacteria</taxon>
        <taxon>Pseudomonadati</taxon>
        <taxon>Bacteroidota</taxon>
        <taxon>Sphingobacteriia</taxon>
        <taxon>Sphingobacteriales</taxon>
        <taxon>Sphingobacteriaceae</taxon>
        <taxon>Pedobacter</taxon>
    </lineage>
</organism>
<dbReference type="InterPro" id="IPR025494">
    <property type="entry name" value="DUF4385"/>
</dbReference>
<sequence>MKKTVSDKNIPKVRRPSYLGFEIESYPWKKEINYRDHPQMYRVGKGEQGVLICEPYKSIIGPLWRFKDPQIARQSAEAIFNCFIDFTEDGDFVGADLARKYLQMGYTRARRYANYKGGRKYDKEDDYAPLTRGTGEEQKAEAALIFYDYWKKAEANHWYREEKICWKKKYG</sequence>
<protein>
    <submittedName>
        <fullName evidence="1">DUF4385 domain-containing protein</fullName>
    </submittedName>
</protein>